<feature type="binding site" evidence="3">
    <location>
        <position position="183"/>
    </location>
    <ligand>
        <name>substrate</name>
    </ligand>
</feature>
<keyword evidence="3" id="KW-0660">Purine salvage</keyword>
<keyword evidence="2 3" id="KW-0808">Transferase</keyword>
<dbReference type="GO" id="GO:0019509">
    <property type="term" value="P:L-methionine salvage from methylthioadenosine"/>
    <property type="evidence" value="ECO:0007669"/>
    <property type="project" value="TreeGrafter"/>
</dbReference>
<reference evidence="6" key="3">
    <citation type="journal article" date="2022" name="Res Sq">
        <title>Evolution of multicellular longitudinally dividing oral cavity symbionts (Neisseriaceae).</title>
        <authorList>
            <person name="Nyongesa S."/>
            <person name="Weber P."/>
            <person name="Bernet E."/>
            <person name="Pullido F."/>
            <person name="Nieckarz M."/>
            <person name="Delaby M."/>
            <person name="Nieves C."/>
            <person name="Viehboeck T."/>
            <person name="Krause N."/>
            <person name="Rivera-Millot A."/>
            <person name="Nakamura A."/>
            <person name="Vischer N."/>
            <person name="VanNieuwenhze M."/>
            <person name="Brun Y."/>
            <person name="Cava F."/>
            <person name="Bulgheresi S."/>
            <person name="Veyrier F."/>
        </authorList>
    </citation>
    <scope>NUCLEOTIDE SEQUENCE</scope>
    <source>
        <strain evidence="6">1258/02</strain>
    </source>
</reference>
<comment type="subunit">
    <text evidence="3">Homohexamer. Dimer of a homotrimer.</text>
</comment>
<evidence type="ECO:0000313" key="8">
    <source>
        <dbReference type="Proteomes" id="UP000829756"/>
    </source>
</evidence>
<dbReference type="PANTHER" id="PTHR42679:SF2">
    <property type="entry name" value="S-METHYL-5'-THIOADENOSINE PHOSPHORYLASE"/>
    <property type="match status" value="1"/>
</dbReference>
<gene>
    <name evidence="5" type="ORF">EV680_101108</name>
    <name evidence="6" type="ORF">LVJ78_06850</name>
</gene>
<reference evidence="5 7" key="1">
    <citation type="submission" date="2019-03" db="EMBL/GenBank/DDBJ databases">
        <title>Genomic Encyclopedia of Type Strains, Phase IV (KMG-IV): sequencing the most valuable type-strain genomes for metagenomic binning, comparative biology and taxonomic classification.</title>
        <authorList>
            <person name="Goeker M."/>
        </authorList>
    </citation>
    <scope>NUCLEOTIDE SEQUENCE [LARGE SCALE GENOMIC DNA]</scope>
    <source>
        <strain evidence="5 7">DSM 17474</strain>
    </source>
</reference>
<comment type="catalytic activity">
    <reaction evidence="3">
        <text>a purine D-ribonucleoside + phosphate = a purine nucleobase + alpha-D-ribose 1-phosphate</text>
        <dbReference type="Rhea" id="RHEA:19805"/>
        <dbReference type="ChEBI" id="CHEBI:26386"/>
        <dbReference type="ChEBI" id="CHEBI:43474"/>
        <dbReference type="ChEBI" id="CHEBI:57720"/>
        <dbReference type="ChEBI" id="CHEBI:142355"/>
        <dbReference type="EC" id="2.4.2.1"/>
    </reaction>
</comment>
<dbReference type="EMBL" id="CP091507">
    <property type="protein sequence ID" value="UOO78438.1"/>
    <property type="molecule type" value="Genomic_DNA"/>
</dbReference>
<comment type="caution">
    <text evidence="3">Lacks conserved residue(s) required for the propagation of feature annotation.</text>
</comment>
<evidence type="ECO:0000313" key="7">
    <source>
        <dbReference type="Proteomes" id="UP000294721"/>
    </source>
</evidence>
<evidence type="ECO:0000313" key="5">
    <source>
        <dbReference type="EMBL" id="TCP10443.1"/>
    </source>
</evidence>
<feature type="binding site" evidence="3">
    <location>
        <position position="8"/>
    </location>
    <ligand>
        <name>phosphate</name>
        <dbReference type="ChEBI" id="CHEBI:43474"/>
    </ligand>
</feature>
<protein>
    <recommendedName>
        <fullName evidence="3">Purine nucleoside phosphorylase</fullName>
        <shortName evidence="3">PNP</shortName>
        <ecNumber evidence="3">2.4.2.1</ecNumber>
    </recommendedName>
</protein>
<reference evidence="6" key="2">
    <citation type="submission" date="2021-12" db="EMBL/GenBank/DDBJ databases">
        <authorList>
            <person name="Veyrier F.J."/>
        </authorList>
    </citation>
    <scope>NUCLEOTIDE SEQUENCE</scope>
    <source>
        <strain evidence="6">1258/02</strain>
    </source>
</reference>
<dbReference type="Proteomes" id="UP000294721">
    <property type="component" value="Unassembled WGS sequence"/>
</dbReference>
<comment type="miscellaneous">
    <text evidence="3">Although this enzyme belongs to the family of MTA phosphorylases based on sequence homology, it lacks several conserved amino acids in the substrate binding pocket that confer specificity towards MTA.</text>
</comment>
<dbReference type="EMBL" id="SLXE01000001">
    <property type="protein sequence ID" value="TCP10443.1"/>
    <property type="molecule type" value="Genomic_DNA"/>
</dbReference>
<dbReference type="HAMAP" id="MF_01963">
    <property type="entry name" value="MTAP"/>
    <property type="match status" value="1"/>
</dbReference>
<dbReference type="SUPFAM" id="SSF53167">
    <property type="entry name" value="Purine and uridine phosphorylases"/>
    <property type="match status" value="1"/>
</dbReference>
<dbReference type="Pfam" id="PF01048">
    <property type="entry name" value="PNP_UDP_1"/>
    <property type="match status" value="1"/>
</dbReference>
<feature type="domain" description="Nucleoside phosphorylase" evidence="4">
    <location>
        <begin position="2"/>
        <end position="237"/>
    </location>
</feature>
<dbReference type="Proteomes" id="UP000829756">
    <property type="component" value="Chromosome"/>
</dbReference>
<dbReference type="InterPro" id="IPR010044">
    <property type="entry name" value="MTAP"/>
</dbReference>
<comment type="similarity">
    <text evidence="3">Belongs to the PNP/MTAP phosphorylase family. MTAP subfamily.</text>
</comment>
<dbReference type="GO" id="GO:0017061">
    <property type="term" value="F:S-methyl-5-thioadenosine phosphorylase activity"/>
    <property type="evidence" value="ECO:0007669"/>
    <property type="project" value="InterPro"/>
</dbReference>
<evidence type="ECO:0000313" key="6">
    <source>
        <dbReference type="EMBL" id="UOO78438.1"/>
    </source>
</evidence>
<dbReference type="GO" id="GO:0006166">
    <property type="term" value="P:purine ribonucleoside salvage"/>
    <property type="evidence" value="ECO:0007669"/>
    <property type="project" value="UniProtKB-UniRule"/>
</dbReference>
<comment type="function">
    <text evidence="3">Purine nucleoside phosphorylase involved in purine salvage.</text>
</comment>
<name>A0AAE9KHR4_9NEIS</name>
<accession>A0AAE9KHR4</accession>
<dbReference type="EC" id="2.4.2.1" evidence="3"/>
<proteinExistence type="inferred from homology"/>
<keyword evidence="1 3" id="KW-0328">Glycosyltransferase</keyword>
<evidence type="ECO:0000256" key="2">
    <source>
        <dbReference type="ARBA" id="ARBA00022679"/>
    </source>
</evidence>
<evidence type="ECO:0000256" key="3">
    <source>
        <dbReference type="HAMAP-Rule" id="MF_01963"/>
    </source>
</evidence>
<dbReference type="AlphaFoldDB" id="A0AAE9KHR4"/>
<dbReference type="KEGG" id="usu:LVJ78_06850"/>
<organism evidence="6 8">
    <name type="scientific">Uruburuella suis</name>
    <dbReference type="NCBI Taxonomy" id="252130"/>
    <lineage>
        <taxon>Bacteria</taxon>
        <taxon>Pseudomonadati</taxon>
        <taxon>Pseudomonadota</taxon>
        <taxon>Betaproteobacteria</taxon>
        <taxon>Neisseriales</taxon>
        <taxon>Neisseriaceae</taxon>
        <taxon>Uruburuella</taxon>
    </lineage>
</organism>
<dbReference type="Gene3D" id="3.40.50.1580">
    <property type="entry name" value="Nucleoside phosphorylase domain"/>
    <property type="match status" value="1"/>
</dbReference>
<dbReference type="GO" id="GO:0005829">
    <property type="term" value="C:cytosol"/>
    <property type="evidence" value="ECO:0007669"/>
    <property type="project" value="TreeGrafter"/>
</dbReference>
<dbReference type="RefSeq" id="WP_132952098.1">
    <property type="nucleotide sequence ID" value="NZ_CALJUB010000048.1"/>
</dbReference>
<keyword evidence="7" id="KW-1185">Reference proteome</keyword>
<sequence length="240" mass="26372">MIAIIGGSGLTRLPEMNITHRRIVRTPYGLPSSPLMMGKLGSHEIMFIARHGLNHTLSPHEINYRANIWALHSAKADHIISVATVAGLNEAHEPGSLIVPDNIIDYTSGRACTFFEGRSQEVVHIDFTHPYDHELRLNILQHAEQQGTAVVSRGVYGCIQGPRLPTLAELKKYRRDGVDVIGMTGMPEAVLAREVGLPYAHLCGVIGIAGVNGQADNSPDFRSRQTHQAIETIRRLLVDL</sequence>
<evidence type="ECO:0000256" key="1">
    <source>
        <dbReference type="ARBA" id="ARBA00022676"/>
    </source>
</evidence>
<dbReference type="InterPro" id="IPR035994">
    <property type="entry name" value="Nucleoside_phosphorylase_sf"/>
</dbReference>
<dbReference type="CDD" id="cd09010">
    <property type="entry name" value="MTAP_SsMTAPII_like_MTIP"/>
    <property type="match status" value="1"/>
</dbReference>
<dbReference type="PANTHER" id="PTHR42679">
    <property type="entry name" value="S-METHYL-5'-THIOADENOSINE PHOSPHORYLASE"/>
    <property type="match status" value="1"/>
</dbReference>
<evidence type="ECO:0000259" key="4">
    <source>
        <dbReference type="Pfam" id="PF01048"/>
    </source>
</evidence>
<feature type="site" description="Important for substrate specificity" evidence="3">
    <location>
        <position position="215"/>
    </location>
</feature>
<dbReference type="NCBIfam" id="NF006599">
    <property type="entry name" value="PRK09136.1"/>
    <property type="match status" value="1"/>
</dbReference>
<comment type="pathway">
    <text evidence="3">Purine metabolism; purine nucleoside salvage.</text>
</comment>
<feature type="binding site" evidence="3">
    <location>
        <position position="184"/>
    </location>
    <ligand>
        <name>phosphate</name>
        <dbReference type="ChEBI" id="CHEBI:43474"/>
    </ligand>
</feature>
<dbReference type="InterPro" id="IPR000845">
    <property type="entry name" value="Nucleoside_phosphorylase_d"/>
</dbReference>
<feature type="binding site" evidence="3">
    <location>
        <begin position="50"/>
        <end position="51"/>
    </location>
    <ligand>
        <name>phosphate</name>
        <dbReference type="ChEBI" id="CHEBI:43474"/>
    </ligand>
</feature>